<dbReference type="PROSITE" id="PS51898">
    <property type="entry name" value="TYR_RECOMBINASE"/>
    <property type="match status" value="1"/>
</dbReference>
<dbReference type="EMBL" id="JAROCC010000007">
    <property type="protein sequence ID" value="MDN4607957.1"/>
    <property type="molecule type" value="Genomic_DNA"/>
</dbReference>
<keyword evidence="3" id="KW-0233">DNA recombination</keyword>
<feature type="domain" description="Core-binding (CB)" evidence="6">
    <location>
        <begin position="45"/>
        <end position="138"/>
    </location>
</feature>
<dbReference type="PROSITE" id="PS51900">
    <property type="entry name" value="CB"/>
    <property type="match status" value="1"/>
</dbReference>
<dbReference type="InterPro" id="IPR050090">
    <property type="entry name" value="Tyrosine_recombinase_XerCD"/>
</dbReference>
<reference evidence="7" key="1">
    <citation type="submission" date="2023-03" db="EMBL/GenBank/DDBJ databases">
        <title>MT1 and MT2 Draft Genomes of Novel Species.</title>
        <authorList>
            <person name="Venkateswaran K."/>
        </authorList>
    </citation>
    <scope>NUCLEOTIDE SEQUENCE</scope>
    <source>
        <strain evidence="7">F6_3S_P_2</strain>
    </source>
</reference>
<dbReference type="Gene3D" id="1.10.150.130">
    <property type="match status" value="1"/>
</dbReference>
<dbReference type="InterPro" id="IPR011010">
    <property type="entry name" value="DNA_brk_join_enz"/>
</dbReference>
<dbReference type="Pfam" id="PF00589">
    <property type="entry name" value="Phage_integrase"/>
    <property type="match status" value="1"/>
</dbReference>
<dbReference type="PANTHER" id="PTHR30349">
    <property type="entry name" value="PHAGE INTEGRASE-RELATED"/>
    <property type="match status" value="1"/>
</dbReference>
<dbReference type="Proteomes" id="UP001175097">
    <property type="component" value="Unassembled WGS sequence"/>
</dbReference>
<proteinExistence type="inferred from homology"/>
<dbReference type="SUPFAM" id="SSF56349">
    <property type="entry name" value="DNA breaking-rejoining enzymes"/>
    <property type="match status" value="1"/>
</dbReference>
<dbReference type="CDD" id="cd00397">
    <property type="entry name" value="DNA_BRE_C"/>
    <property type="match status" value="1"/>
</dbReference>
<comment type="caution">
    <text evidence="7">The sequence shown here is derived from an EMBL/GenBank/DDBJ whole genome shotgun (WGS) entry which is preliminary data.</text>
</comment>
<name>A0ABT8JSS3_9BACL</name>
<comment type="similarity">
    <text evidence="1">Belongs to the 'phage' integrase family.</text>
</comment>
<dbReference type="InterPro" id="IPR013762">
    <property type="entry name" value="Integrase-like_cat_sf"/>
</dbReference>
<keyword evidence="2 4" id="KW-0238">DNA-binding</keyword>
<evidence type="ECO:0000256" key="3">
    <source>
        <dbReference type="ARBA" id="ARBA00023172"/>
    </source>
</evidence>
<dbReference type="InterPro" id="IPR025269">
    <property type="entry name" value="SAM-like_dom"/>
</dbReference>
<dbReference type="InterPro" id="IPR002104">
    <property type="entry name" value="Integrase_catalytic"/>
</dbReference>
<gene>
    <name evidence="7" type="ORF">P5G49_10815</name>
</gene>
<sequence length="359" mass="42178">MAIKQKVNYDIESLFQELGHNYSDFLTFLNNNSSNHLVEPRSENYPLLFIIQEFSKTIDQETLINVKSKNTTNYYSSFLRRFREFIMEKHESLQMAELNEVIFHEFVEWTNTINGQNLKPGSINTYLTIVRKICTFAYEKDLASKNFNYKFKKIKLYTLPRYFTYQDLTLFFDELKHHPDAILWKTIFITFLGTGLRISELSNLKVHDVDFNEKLIHTIGKGNKERYITLYPQVERALLLYLKTVNIKNSRSEKGFLFSREVGPNRSKKISIRSIQDNYLKIAQKLNFDSRLTVHSFRHTFAVNCLRAGMQEGYLMQVLGHTNPASVTVYTQLSPKDLQSVVQDKFPIPFEKLIQQILS</sequence>
<organism evidence="7 8">
    <name type="scientific">Sporosarcina highlanderae</name>
    <dbReference type="NCBI Taxonomy" id="3035916"/>
    <lineage>
        <taxon>Bacteria</taxon>
        <taxon>Bacillati</taxon>
        <taxon>Bacillota</taxon>
        <taxon>Bacilli</taxon>
        <taxon>Bacillales</taxon>
        <taxon>Caryophanaceae</taxon>
        <taxon>Sporosarcina</taxon>
    </lineage>
</organism>
<evidence type="ECO:0000313" key="8">
    <source>
        <dbReference type="Proteomes" id="UP001175097"/>
    </source>
</evidence>
<dbReference type="RefSeq" id="WP_301243716.1">
    <property type="nucleotide sequence ID" value="NZ_JAROCC010000007.1"/>
</dbReference>
<evidence type="ECO:0000259" key="6">
    <source>
        <dbReference type="PROSITE" id="PS51900"/>
    </source>
</evidence>
<dbReference type="Gene3D" id="1.10.443.10">
    <property type="entry name" value="Intergrase catalytic core"/>
    <property type="match status" value="1"/>
</dbReference>
<protein>
    <submittedName>
        <fullName evidence="7">Tyrosine-type recombinase/integrase</fullName>
    </submittedName>
</protein>
<evidence type="ECO:0000256" key="4">
    <source>
        <dbReference type="PROSITE-ProRule" id="PRU01248"/>
    </source>
</evidence>
<evidence type="ECO:0000256" key="1">
    <source>
        <dbReference type="ARBA" id="ARBA00008857"/>
    </source>
</evidence>
<dbReference type="PANTHER" id="PTHR30349:SF41">
    <property type="entry name" value="INTEGRASE_RECOMBINASE PROTEIN MJ0367-RELATED"/>
    <property type="match status" value="1"/>
</dbReference>
<dbReference type="InterPro" id="IPR044068">
    <property type="entry name" value="CB"/>
</dbReference>
<accession>A0ABT8JSS3</accession>
<dbReference type="InterPro" id="IPR010998">
    <property type="entry name" value="Integrase_recombinase_N"/>
</dbReference>
<dbReference type="Pfam" id="PF13102">
    <property type="entry name" value="Phage_int_SAM_5"/>
    <property type="match status" value="1"/>
</dbReference>
<keyword evidence="8" id="KW-1185">Reference proteome</keyword>
<evidence type="ECO:0000313" key="7">
    <source>
        <dbReference type="EMBL" id="MDN4607957.1"/>
    </source>
</evidence>
<evidence type="ECO:0000256" key="2">
    <source>
        <dbReference type="ARBA" id="ARBA00023125"/>
    </source>
</evidence>
<evidence type="ECO:0000259" key="5">
    <source>
        <dbReference type="PROSITE" id="PS51898"/>
    </source>
</evidence>
<feature type="domain" description="Tyr recombinase" evidence="5">
    <location>
        <begin position="158"/>
        <end position="343"/>
    </location>
</feature>